<dbReference type="AlphaFoldDB" id="A0A9X3S667"/>
<dbReference type="InterPro" id="IPR041698">
    <property type="entry name" value="Methyltransf_25"/>
</dbReference>
<evidence type="ECO:0000313" key="2">
    <source>
        <dbReference type="EMBL" id="MDA0162418.1"/>
    </source>
</evidence>
<keyword evidence="2" id="KW-0808">Transferase</keyword>
<comment type="caution">
    <text evidence="2">The sequence shown here is derived from an EMBL/GenBank/DDBJ whole genome shotgun (WGS) entry which is preliminary data.</text>
</comment>
<evidence type="ECO:0000259" key="1">
    <source>
        <dbReference type="Pfam" id="PF13649"/>
    </source>
</evidence>
<feature type="domain" description="Methyltransferase" evidence="1">
    <location>
        <begin position="50"/>
        <end position="123"/>
    </location>
</feature>
<dbReference type="GO" id="GO:0008168">
    <property type="term" value="F:methyltransferase activity"/>
    <property type="evidence" value="ECO:0007669"/>
    <property type="project" value="UniProtKB-KW"/>
</dbReference>
<dbReference type="SUPFAM" id="SSF53335">
    <property type="entry name" value="S-adenosyl-L-methionine-dependent methyltransferases"/>
    <property type="match status" value="1"/>
</dbReference>
<dbReference type="InterPro" id="IPR029063">
    <property type="entry name" value="SAM-dependent_MTases_sf"/>
</dbReference>
<dbReference type="Pfam" id="PF13649">
    <property type="entry name" value="Methyltransf_25"/>
    <property type="match status" value="1"/>
</dbReference>
<dbReference type="Gene3D" id="3.40.50.150">
    <property type="entry name" value="Vaccinia Virus protein VP39"/>
    <property type="match status" value="1"/>
</dbReference>
<dbReference type="CDD" id="cd02440">
    <property type="entry name" value="AdoMet_MTases"/>
    <property type="match status" value="1"/>
</dbReference>
<evidence type="ECO:0000313" key="3">
    <source>
        <dbReference type="Proteomes" id="UP001149140"/>
    </source>
</evidence>
<protein>
    <submittedName>
        <fullName evidence="2">Methyltransferase domain-containing protein</fullName>
    </submittedName>
</protein>
<sequence>MRAYYEKRAAEYDDWWLGAGRFEERERPGWYEDMSALIDMVLALTPARTLDLACGTGFLTRHLPGEVSGVDQSPSMIEIAAARRKDGAFEVGDALAPRPGFERIFSSHFYGHLDADQREAFLALPRDELVIVDSALRPESVAEDWQERVLDDGSTHSVYKRWFTAAGLLDEIGGGEVLHDGPWFVAVRSSIPRF</sequence>
<keyword evidence="2" id="KW-0489">Methyltransferase</keyword>
<keyword evidence="3" id="KW-1185">Reference proteome</keyword>
<dbReference type="GO" id="GO:0032259">
    <property type="term" value="P:methylation"/>
    <property type="evidence" value="ECO:0007669"/>
    <property type="project" value="UniProtKB-KW"/>
</dbReference>
<name>A0A9X3S667_9ACTN</name>
<reference evidence="2" key="1">
    <citation type="submission" date="2022-10" db="EMBL/GenBank/DDBJ databases">
        <title>The WGS of Solirubrobacter ginsenosidimutans DSM 21036.</title>
        <authorList>
            <person name="Jiang Z."/>
        </authorList>
    </citation>
    <scope>NUCLEOTIDE SEQUENCE</scope>
    <source>
        <strain evidence="2">DSM 21036</strain>
    </source>
</reference>
<gene>
    <name evidence="2" type="ORF">OM076_19250</name>
</gene>
<proteinExistence type="predicted"/>
<organism evidence="2 3">
    <name type="scientific">Solirubrobacter ginsenosidimutans</name>
    <dbReference type="NCBI Taxonomy" id="490573"/>
    <lineage>
        <taxon>Bacteria</taxon>
        <taxon>Bacillati</taxon>
        <taxon>Actinomycetota</taxon>
        <taxon>Thermoleophilia</taxon>
        <taxon>Solirubrobacterales</taxon>
        <taxon>Solirubrobacteraceae</taxon>
        <taxon>Solirubrobacter</taxon>
    </lineage>
</organism>
<dbReference type="Proteomes" id="UP001149140">
    <property type="component" value="Unassembled WGS sequence"/>
</dbReference>
<accession>A0A9X3S667</accession>
<dbReference type="EMBL" id="JAPDOD010000018">
    <property type="protein sequence ID" value="MDA0162418.1"/>
    <property type="molecule type" value="Genomic_DNA"/>
</dbReference>